<evidence type="ECO:0000256" key="3">
    <source>
        <dbReference type="SAM" id="Phobius"/>
    </source>
</evidence>
<evidence type="ECO:0000259" key="4">
    <source>
        <dbReference type="PROSITE" id="PS50887"/>
    </source>
</evidence>
<dbReference type="PROSITE" id="PS50887">
    <property type="entry name" value="GGDEF"/>
    <property type="match status" value="1"/>
</dbReference>
<name>A0ABW8ETQ9_9BURK</name>
<keyword evidence="3" id="KW-0472">Membrane</keyword>
<keyword evidence="5" id="KW-0548">Nucleotidyltransferase</keyword>
<dbReference type="Proteomes" id="UP001617427">
    <property type="component" value="Unassembled WGS sequence"/>
</dbReference>
<dbReference type="GO" id="GO:0052621">
    <property type="term" value="F:diguanylate cyclase activity"/>
    <property type="evidence" value="ECO:0007669"/>
    <property type="project" value="UniProtKB-EC"/>
</dbReference>
<keyword evidence="3" id="KW-1133">Transmembrane helix</keyword>
<dbReference type="InterPro" id="IPR000160">
    <property type="entry name" value="GGDEF_dom"/>
</dbReference>
<dbReference type="SUPFAM" id="SSF55073">
    <property type="entry name" value="Nucleotide cyclase"/>
    <property type="match status" value="1"/>
</dbReference>
<feature type="domain" description="GGDEF" evidence="4">
    <location>
        <begin position="261"/>
        <end position="392"/>
    </location>
</feature>
<feature type="transmembrane region" description="Helical" evidence="3">
    <location>
        <begin position="36"/>
        <end position="55"/>
    </location>
</feature>
<keyword evidence="6" id="KW-1185">Reference proteome</keyword>
<dbReference type="InterPro" id="IPR029787">
    <property type="entry name" value="Nucleotide_cyclase"/>
</dbReference>
<protein>
    <recommendedName>
        <fullName evidence="1">diguanylate cyclase</fullName>
        <ecNumber evidence="1">2.7.7.65</ecNumber>
    </recommendedName>
</protein>
<comment type="catalytic activity">
    <reaction evidence="2">
        <text>2 GTP = 3',3'-c-di-GMP + 2 diphosphate</text>
        <dbReference type="Rhea" id="RHEA:24898"/>
        <dbReference type="ChEBI" id="CHEBI:33019"/>
        <dbReference type="ChEBI" id="CHEBI:37565"/>
        <dbReference type="ChEBI" id="CHEBI:58805"/>
        <dbReference type="EC" id="2.7.7.65"/>
    </reaction>
</comment>
<dbReference type="Pfam" id="PF00990">
    <property type="entry name" value="GGDEF"/>
    <property type="match status" value="1"/>
</dbReference>
<keyword evidence="3" id="KW-0812">Transmembrane</keyword>
<dbReference type="NCBIfam" id="TIGR00254">
    <property type="entry name" value="GGDEF"/>
    <property type="match status" value="1"/>
</dbReference>
<sequence length="393" mass="43228">MNPFTASIALAIVQLCSSLIMAGVFLSTPTERCTRYWALSGVLAAFSICLIVLVQAGSTGIWRAAGLLVGNTSLFASCIAAWSGLRSFYQRPARWWPWLFTVVYAVLFGALLAMDANFTQRSYLAIGAMQLVFFLVLMEFKTGLSGPQARRYARWTFGRGIGIAAMIILSAVYIARLVISSFHPEVFEPPRMSDLGVALVYLIPLGGSLLLSAALLMVYFERLVADKQRLATEDELTRALNRRELVRCGEHMLRDAVSKSSSLTLAFIDVDHFKHINDRFGHLVGDRVLASIAAVLRENCRDGDVLGRYGGEEFCAVFPGLNQFEANRIGARLIEAVRDHAFDHGQTVTISAGLVVLQPGQSQTWDALVHQADIALYRAKAEGRNAFRMAQVA</sequence>
<evidence type="ECO:0000313" key="5">
    <source>
        <dbReference type="EMBL" id="MFJ3044830.1"/>
    </source>
</evidence>
<organism evidence="5 6">
    <name type="scientific">Herbaspirillum chlorophenolicum</name>
    <dbReference type="NCBI Taxonomy" id="211589"/>
    <lineage>
        <taxon>Bacteria</taxon>
        <taxon>Pseudomonadati</taxon>
        <taxon>Pseudomonadota</taxon>
        <taxon>Betaproteobacteria</taxon>
        <taxon>Burkholderiales</taxon>
        <taxon>Oxalobacteraceae</taxon>
        <taxon>Herbaspirillum</taxon>
    </lineage>
</organism>
<feature type="transmembrane region" description="Helical" evidence="3">
    <location>
        <begin position="6"/>
        <end position="27"/>
    </location>
</feature>
<evidence type="ECO:0000256" key="2">
    <source>
        <dbReference type="ARBA" id="ARBA00034247"/>
    </source>
</evidence>
<accession>A0ABW8ETQ9</accession>
<dbReference type="InterPro" id="IPR043128">
    <property type="entry name" value="Rev_trsase/Diguanyl_cyclase"/>
</dbReference>
<dbReference type="SMART" id="SM00267">
    <property type="entry name" value="GGDEF"/>
    <property type="match status" value="1"/>
</dbReference>
<dbReference type="PANTHER" id="PTHR45138:SF9">
    <property type="entry name" value="DIGUANYLATE CYCLASE DGCM-RELATED"/>
    <property type="match status" value="1"/>
</dbReference>
<feature type="transmembrane region" description="Helical" evidence="3">
    <location>
        <begin position="161"/>
        <end position="179"/>
    </location>
</feature>
<feature type="transmembrane region" description="Helical" evidence="3">
    <location>
        <begin position="95"/>
        <end position="114"/>
    </location>
</feature>
<dbReference type="EC" id="2.7.7.65" evidence="1"/>
<feature type="transmembrane region" description="Helical" evidence="3">
    <location>
        <begin position="120"/>
        <end position="140"/>
    </location>
</feature>
<evidence type="ECO:0000256" key="1">
    <source>
        <dbReference type="ARBA" id="ARBA00012528"/>
    </source>
</evidence>
<dbReference type="InterPro" id="IPR050469">
    <property type="entry name" value="Diguanylate_Cyclase"/>
</dbReference>
<dbReference type="PANTHER" id="PTHR45138">
    <property type="entry name" value="REGULATORY COMPONENTS OF SENSORY TRANSDUCTION SYSTEM"/>
    <property type="match status" value="1"/>
</dbReference>
<evidence type="ECO:0000313" key="6">
    <source>
        <dbReference type="Proteomes" id="UP001617427"/>
    </source>
</evidence>
<dbReference type="CDD" id="cd01949">
    <property type="entry name" value="GGDEF"/>
    <property type="match status" value="1"/>
</dbReference>
<keyword evidence="5" id="KW-0808">Transferase</keyword>
<dbReference type="RefSeq" id="WP_050466811.1">
    <property type="nucleotide sequence ID" value="NZ_JBIUZV010000002.1"/>
</dbReference>
<proteinExistence type="predicted"/>
<dbReference type="Gene3D" id="3.30.70.270">
    <property type="match status" value="1"/>
</dbReference>
<feature type="transmembrane region" description="Helical" evidence="3">
    <location>
        <begin position="199"/>
        <end position="220"/>
    </location>
</feature>
<feature type="transmembrane region" description="Helical" evidence="3">
    <location>
        <begin position="61"/>
        <end position="83"/>
    </location>
</feature>
<reference evidence="5 6" key="1">
    <citation type="submission" date="2024-10" db="EMBL/GenBank/DDBJ databases">
        <title>The Natural Products Discovery Center: Release of the First 8490 Sequenced Strains for Exploring Actinobacteria Biosynthetic Diversity.</title>
        <authorList>
            <person name="Kalkreuter E."/>
            <person name="Kautsar S.A."/>
            <person name="Yang D."/>
            <person name="Bader C.D."/>
            <person name="Teijaro C.N."/>
            <person name="Fluegel L."/>
            <person name="Davis C.M."/>
            <person name="Simpson J.R."/>
            <person name="Lauterbach L."/>
            <person name="Steele A.D."/>
            <person name="Gui C."/>
            <person name="Meng S."/>
            <person name="Li G."/>
            <person name="Viehrig K."/>
            <person name="Ye F."/>
            <person name="Su P."/>
            <person name="Kiefer A.F."/>
            <person name="Nichols A."/>
            <person name="Cepeda A.J."/>
            <person name="Yan W."/>
            <person name="Fan B."/>
            <person name="Jiang Y."/>
            <person name="Adhikari A."/>
            <person name="Zheng C.-J."/>
            <person name="Schuster L."/>
            <person name="Cowan T.M."/>
            <person name="Smanski M.J."/>
            <person name="Chevrette M.G."/>
            <person name="De Carvalho L.P.S."/>
            <person name="Shen B."/>
        </authorList>
    </citation>
    <scope>NUCLEOTIDE SEQUENCE [LARGE SCALE GENOMIC DNA]</scope>
    <source>
        <strain evidence="5 6">NPDC087045</strain>
    </source>
</reference>
<comment type="caution">
    <text evidence="5">The sequence shown here is derived from an EMBL/GenBank/DDBJ whole genome shotgun (WGS) entry which is preliminary data.</text>
</comment>
<dbReference type="EMBL" id="JBIUZV010000002">
    <property type="protein sequence ID" value="MFJ3044830.1"/>
    <property type="molecule type" value="Genomic_DNA"/>
</dbReference>
<gene>
    <name evidence="5" type="ORF">ACIPEN_03260</name>
</gene>